<feature type="compositionally biased region" description="Basic and acidic residues" evidence="1">
    <location>
        <begin position="1"/>
        <end position="14"/>
    </location>
</feature>
<reference evidence="2" key="1">
    <citation type="submission" date="2020-01" db="EMBL/GenBank/DDBJ databases">
        <title>Identification and distribution of gene clusters putatively required for synthesis of sphingolipid metabolism inhibitors in phylogenetically diverse species of the filamentous fungus Fusarium.</title>
        <authorList>
            <person name="Kim H.-S."/>
            <person name="Busman M."/>
            <person name="Brown D.W."/>
            <person name="Divon H."/>
            <person name="Uhlig S."/>
            <person name="Proctor R.H."/>
        </authorList>
    </citation>
    <scope>NUCLEOTIDE SEQUENCE</scope>
    <source>
        <strain evidence="2">NRRL 53441</strain>
    </source>
</reference>
<sequence>MKEHRRIHRDDNARKKASLGQSLEVIAELDDSSEGDSGSDDSSDGDSHDENDEDDEDDEDDSDDDISDNDPLMIAMTAIY</sequence>
<protein>
    <submittedName>
        <fullName evidence="2">Uncharacterized protein</fullName>
    </submittedName>
</protein>
<proteinExistence type="predicted"/>
<gene>
    <name evidence="2" type="ORF">F53441_10688</name>
</gene>
<dbReference type="AlphaFoldDB" id="A0A8H4K974"/>
<evidence type="ECO:0000313" key="2">
    <source>
        <dbReference type="EMBL" id="KAF4445624.1"/>
    </source>
</evidence>
<dbReference type="Proteomes" id="UP000605986">
    <property type="component" value="Unassembled WGS sequence"/>
</dbReference>
<feature type="compositionally biased region" description="Acidic residues" evidence="1">
    <location>
        <begin position="27"/>
        <end position="68"/>
    </location>
</feature>
<comment type="caution">
    <text evidence="2">The sequence shown here is derived from an EMBL/GenBank/DDBJ whole genome shotgun (WGS) entry which is preliminary data.</text>
</comment>
<keyword evidence="3" id="KW-1185">Reference proteome</keyword>
<evidence type="ECO:0000313" key="3">
    <source>
        <dbReference type="Proteomes" id="UP000605986"/>
    </source>
</evidence>
<organism evidence="2 3">
    <name type="scientific">Fusarium austroafricanum</name>
    <dbReference type="NCBI Taxonomy" id="2364996"/>
    <lineage>
        <taxon>Eukaryota</taxon>
        <taxon>Fungi</taxon>
        <taxon>Dikarya</taxon>
        <taxon>Ascomycota</taxon>
        <taxon>Pezizomycotina</taxon>
        <taxon>Sordariomycetes</taxon>
        <taxon>Hypocreomycetidae</taxon>
        <taxon>Hypocreales</taxon>
        <taxon>Nectriaceae</taxon>
        <taxon>Fusarium</taxon>
        <taxon>Fusarium concolor species complex</taxon>
    </lineage>
</organism>
<dbReference type="EMBL" id="JAADJG010000509">
    <property type="protein sequence ID" value="KAF4445624.1"/>
    <property type="molecule type" value="Genomic_DNA"/>
</dbReference>
<evidence type="ECO:0000256" key="1">
    <source>
        <dbReference type="SAM" id="MobiDB-lite"/>
    </source>
</evidence>
<accession>A0A8H4K974</accession>
<name>A0A8H4K974_9HYPO</name>
<feature type="region of interest" description="Disordered" evidence="1">
    <location>
        <begin position="1"/>
        <end position="80"/>
    </location>
</feature>